<keyword evidence="1" id="KW-0732">Signal</keyword>
<name>A0AAQ3PGM3_PASNO</name>
<evidence type="ECO:0000256" key="1">
    <source>
        <dbReference type="SAM" id="SignalP"/>
    </source>
</evidence>
<sequence>MAMRKLWLSLCLLWLLSWQQHCCPFGTCFPSDQVVHLTNPLLFALRIDVCEQQQEYFEEGKYNMNTT</sequence>
<dbReference type="EMBL" id="CP144745">
    <property type="protein sequence ID" value="WVZ51760.1"/>
    <property type="molecule type" value="Genomic_DNA"/>
</dbReference>
<proteinExistence type="predicted"/>
<accession>A0AAQ3PGM3</accession>
<feature type="signal peptide" evidence="1">
    <location>
        <begin position="1"/>
        <end position="22"/>
    </location>
</feature>
<feature type="chain" id="PRO_5042959254" evidence="1">
    <location>
        <begin position="23"/>
        <end position="67"/>
    </location>
</feature>
<protein>
    <submittedName>
        <fullName evidence="2">Uncharacterized protein</fullName>
    </submittedName>
</protein>
<organism evidence="2 3">
    <name type="scientific">Paspalum notatum var. saurae</name>
    <dbReference type="NCBI Taxonomy" id="547442"/>
    <lineage>
        <taxon>Eukaryota</taxon>
        <taxon>Viridiplantae</taxon>
        <taxon>Streptophyta</taxon>
        <taxon>Embryophyta</taxon>
        <taxon>Tracheophyta</taxon>
        <taxon>Spermatophyta</taxon>
        <taxon>Magnoliopsida</taxon>
        <taxon>Liliopsida</taxon>
        <taxon>Poales</taxon>
        <taxon>Poaceae</taxon>
        <taxon>PACMAD clade</taxon>
        <taxon>Panicoideae</taxon>
        <taxon>Andropogonodae</taxon>
        <taxon>Paspaleae</taxon>
        <taxon>Paspalinae</taxon>
        <taxon>Paspalum</taxon>
    </lineage>
</organism>
<reference evidence="2 3" key="1">
    <citation type="submission" date="2024-02" db="EMBL/GenBank/DDBJ databases">
        <title>High-quality chromosome-scale genome assembly of Pensacola bahiagrass (Paspalum notatum Flugge var. saurae).</title>
        <authorList>
            <person name="Vega J.M."/>
            <person name="Podio M."/>
            <person name="Orjuela J."/>
            <person name="Siena L.A."/>
            <person name="Pessino S.C."/>
            <person name="Combes M.C."/>
            <person name="Mariac C."/>
            <person name="Albertini E."/>
            <person name="Pupilli F."/>
            <person name="Ortiz J.P.A."/>
            <person name="Leblanc O."/>
        </authorList>
    </citation>
    <scope>NUCLEOTIDE SEQUENCE [LARGE SCALE GENOMIC DNA]</scope>
    <source>
        <strain evidence="2">R1</strain>
        <tissue evidence="2">Leaf</tissue>
    </source>
</reference>
<dbReference type="Proteomes" id="UP001341281">
    <property type="component" value="Chromosome 01"/>
</dbReference>
<evidence type="ECO:0000313" key="3">
    <source>
        <dbReference type="Proteomes" id="UP001341281"/>
    </source>
</evidence>
<keyword evidence="3" id="KW-1185">Reference proteome</keyword>
<gene>
    <name evidence="2" type="ORF">U9M48_002872</name>
</gene>
<dbReference type="AlphaFoldDB" id="A0AAQ3PGM3"/>
<evidence type="ECO:0000313" key="2">
    <source>
        <dbReference type="EMBL" id="WVZ51760.1"/>
    </source>
</evidence>